<proteinExistence type="predicted"/>
<accession>A0A8D9BMJ1</accession>
<protein>
    <submittedName>
        <fullName evidence="1">Uncharacterized protein</fullName>
    </submittedName>
</protein>
<reference evidence="1" key="1">
    <citation type="submission" date="2021-05" db="EMBL/GenBank/DDBJ databases">
        <authorList>
            <person name="Alioto T."/>
            <person name="Alioto T."/>
            <person name="Gomez Garrido J."/>
        </authorList>
    </citation>
    <scope>NUCLEOTIDE SEQUENCE</scope>
</reference>
<evidence type="ECO:0000313" key="1">
    <source>
        <dbReference type="EMBL" id="CAG6788108.1"/>
    </source>
</evidence>
<sequence length="125" mass="14708">MGSEQNVRQFNTYETSDFVLKTYSKSKRDCYVLSNDNEVIQIKNIVLNFESSEPLIYGSVFRSKENFFEWPIPSKFLNIYEVSDLSESIESWSIKKVKKKCFLMEYNDSSRVVIPLIHTHNFIVS</sequence>
<dbReference type="AlphaFoldDB" id="A0A8D9BMJ1"/>
<dbReference type="EMBL" id="HBUF01657908">
    <property type="protein sequence ID" value="CAG6788108.1"/>
    <property type="molecule type" value="Transcribed_RNA"/>
</dbReference>
<name>A0A8D9BMJ1_9HEMI</name>
<organism evidence="1">
    <name type="scientific">Cacopsylla melanoneura</name>
    <dbReference type="NCBI Taxonomy" id="428564"/>
    <lineage>
        <taxon>Eukaryota</taxon>
        <taxon>Metazoa</taxon>
        <taxon>Ecdysozoa</taxon>
        <taxon>Arthropoda</taxon>
        <taxon>Hexapoda</taxon>
        <taxon>Insecta</taxon>
        <taxon>Pterygota</taxon>
        <taxon>Neoptera</taxon>
        <taxon>Paraneoptera</taxon>
        <taxon>Hemiptera</taxon>
        <taxon>Sternorrhyncha</taxon>
        <taxon>Psylloidea</taxon>
        <taxon>Psyllidae</taxon>
        <taxon>Psyllinae</taxon>
        <taxon>Cacopsylla</taxon>
    </lineage>
</organism>